<dbReference type="OrthoDB" id="4171889at2"/>
<dbReference type="PATRIC" id="fig|1961.12.peg.3161"/>
<feature type="transmembrane region" description="Helical" evidence="1">
    <location>
        <begin position="133"/>
        <end position="153"/>
    </location>
</feature>
<gene>
    <name evidence="2" type="ORF">ADK75_13640</name>
</gene>
<keyword evidence="1" id="KW-1133">Transmembrane helix</keyword>
<protein>
    <submittedName>
        <fullName evidence="2">Uncharacterized protein</fullName>
    </submittedName>
</protein>
<evidence type="ECO:0000313" key="2">
    <source>
        <dbReference type="EMBL" id="KOG54667.1"/>
    </source>
</evidence>
<keyword evidence="1" id="KW-0472">Membrane</keyword>
<proteinExistence type="predicted"/>
<feature type="transmembrane region" description="Helical" evidence="1">
    <location>
        <begin position="105"/>
        <end position="126"/>
    </location>
</feature>
<feature type="transmembrane region" description="Helical" evidence="1">
    <location>
        <begin position="245"/>
        <end position="262"/>
    </location>
</feature>
<sequence length="297" mass="30615">MNPRLLRLYPADFRSAFGDEIVEAHRLATENAGPVTRLREAGDIVAHALRLRLGIASAQRGGRLFAAAAPFALAAAGAYAAFLLASTLNRAYVTGRPDFGTPLGHAINAFSVLTLIGAVVALAGRFAVGARAAFAGAAGTAACLVIAGLPGALDMPLEHLAQLLPPLVIAILPLLCPPDLHPPRRIRTTAGLLALLLWTPLSVVLLALLDAGGIGMIVPWRFAVTVLAALALAGRPALSGVRTTGRFALASAPFLVTGYFAGVVGEDTALPCLALLAGTALAVRLRRRRRASTAGRA</sequence>
<reference evidence="3" key="1">
    <citation type="submission" date="2015-07" db="EMBL/GenBank/DDBJ databases">
        <authorList>
            <consortium name="Consortium for Microbial Forensics and Genomics (microFORGE)"/>
            <person name="Knight B.M."/>
            <person name="Roberts D.P."/>
            <person name="Lin D."/>
            <person name="Hari K."/>
            <person name="Fletcher J."/>
            <person name="Melcher U."/>
            <person name="Blagden T."/>
            <person name="Winegar R.A."/>
        </authorList>
    </citation>
    <scope>NUCLEOTIDE SEQUENCE [LARGE SCALE GENOMIC DNA]</scope>
    <source>
        <strain evidence="3">NRRL B-1447</strain>
    </source>
</reference>
<evidence type="ECO:0000256" key="1">
    <source>
        <dbReference type="SAM" id="Phobius"/>
    </source>
</evidence>
<name>A0A0L8MW92_STRVG</name>
<keyword evidence="1" id="KW-0812">Transmembrane</keyword>
<dbReference type="Proteomes" id="UP000037084">
    <property type="component" value="Unassembled WGS sequence"/>
</dbReference>
<feature type="transmembrane region" description="Helical" evidence="1">
    <location>
        <begin position="214"/>
        <end position="233"/>
    </location>
</feature>
<evidence type="ECO:0000313" key="3">
    <source>
        <dbReference type="Proteomes" id="UP000037084"/>
    </source>
</evidence>
<dbReference type="RefSeq" id="WP_053170856.1">
    <property type="nucleotide sequence ID" value="NZ_LGUV01000133.1"/>
</dbReference>
<accession>A0A0L8MW92</accession>
<dbReference type="EMBL" id="LGUV01000133">
    <property type="protein sequence ID" value="KOG54667.1"/>
    <property type="molecule type" value="Genomic_DNA"/>
</dbReference>
<organism evidence="2 3">
    <name type="scientific">Streptomyces virginiae</name>
    <name type="common">Streptomyces cinnamonensis</name>
    <dbReference type="NCBI Taxonomy" id="1961"/>
    <lineage>
        <taxon>Bacteria</taxon>
        <taxon>Bacillati</taxon>
        <taxon>Actinomycetota</taxon>
        <taxon>Actinomycetes</taxon>
        <taxon>Kitasatosporales</taxon>
        <taxon>Streptomycetaceae</taxon>
        <taxon>Streptomyces</taxon>
    </lineage>
</organism>
<comment type="caution">
    <text evidence="2">The sequence shown here is derived from an EMBL/GenBank/DDBJ whole genome shotgun (WGS) entry which is preliminary data.</text>
</comment>
<feature type="transmembrane region" description="Helical" evidence="1">
    <location>
        <begin position="268"/>
        <end position="285"/>
    </location>
</feature>
<dbReference type="AlphaFoldDB" id="A0A0L8MW92"/>
<feature type="transmembrane region" description="Helical" evidence="1">
    <location>
        <begin position="64"/>
        <end position="85"/>
    </location>
</feature>
<feature type="transmembrane region" description="Helical" evidence="1">
    <location>
        <begin position="188"/>
        <end position="208"/>
    </location>
</feature>
<feature type="transmembrane region" description="Helical" evidence="1">
    <location>
        <begin position="159"/>
        <end position="176"/>
    </location>
</feature>